<protein>
    <submittedName>
        <fullName evidence="1">Uncharacterized protein</fullName>
    </submittedName>
</protein>
<name>A0A1Y5S391_9RHOB</name>
<accession>A0A1Y5S391</accession>
<dbReference type="EMBL" id="FWFS01000003">
    <property type="protein sequence ID" value="SLN30620.1"/>
    <property type="molecule type" value="Genomic_DNA"/>
</dbReference>
<reference evidence="1 2" key="1">
    <citation type="submission" date="2017-03" db="EMBL/GenBank/DDBJ databases">
        <authorList>
            <person name="Afonso C.L."/>
            <person name="Miller P.J."/>
            <person name="Scott M.A."/>
            <person name="Spackman E."/>
            <person name="Goraichik I."/>
            <person name="Dimitrov K.M."/>
            <person name="Suarez D.L."/>
            <person name="Swayne D.E."/>
        </authorList>
    </citation>
    <scope>NUCLEOTIDE SEQUENCE [LARGE SCALE GENOMIC DNA]</scope>
    <source>
        <strain evidence="1 2">CECT 8620</strain>
    </source>
</reference>
<dbReference type="Proteomes" id="UP000193862">
    <property type="component" value="Unassembled WGS sequence"/>
</dbReference>
<proteinExistence type="predicted"/>
<sequence>MQPSGPQFAQRDTGRHIAPADVARVGGCMGAWACAADRRSVGPVGHYARFDAILDEGIRPIAKKHDHGDSDAAFGWSFLKEARLHRDMSCKPVKAE</sequence>
<organism evidence="1 2">
    <name type="scientific">Aquimixticola soesokkakensis</name>
    <dbReference type="NCBI Taxonomy" id="1519096"/>
    <lineage>
        <taxon>Bacteria</taxon>
        <taxon>Pseudomonadati</taxon>
        <taxon>Pseudomonadota</taxon>
        <taxon>Alphaproteobacteria</taxon>
        <taxon>Rhodobacterales</taxon>
        <taxon>Paracoccaceae</taxon>
        <taxon>Aquimixticola</taxon>
    </lineage>
</organism>
<evidence type="ECO:0000313" key="2">
    <source>
        <dbReference type="Proteomes" id="UP000193862"/>
    </source>
</evidence>
<keyword evidence="2" id="KW-1185">Reference proteome</keyword>
<dbReference type="AlphaFoldDB" id="A0A1Y5S391"/>
<gene>
    <name evidence="1" type="ORF">AQS8620_00967</name>
</gene>
<evidence type="ECO:0000313" key="1">
    <source>
        <dbReference type="EMBL" id="SLN30620.1"/>
    </source>
</evidence>